<sequence>MKLKIVSPDGTLFDEAVDGFVINTNRGQQTVLDDHIDFLSFFDHSEIVILSNSVPDPIFLSHGYLHLFQNEANVIAHLVTTNEEKAQEFTARLEQSREHRHG</sequence>
<dbReference type="RefSeq" id="WP_115753165.1">
    <property type="nucleotide sequence ID" value="NZ_LARY01000002.1"/>
</dbReference>
<gene>
    <name evidence="3" type="ORF">UR08_08095</name>
</gene>
<dbReference type="AlphaFoldDB" id="A0A3D8TQE3"/>
<evidence type="ECO:0000256" key="1">
    <source>
        <dbReference type="ARBA" id="ARBA00023196"/>
    </source>
</evidence>
<dbReference type="EMBL" id="LARY01000002">
    <property type="protein sequence ID" value="RDX00917.1"/>
    <property type="molecule type" value="Genomic_DNA"/>
</dbReference>
<keyword evidence="4" id="KW-1185">Reference proteome</keyword>
<evidence type="ECO:0000313" key="3">
    <source>
        <dbReference type="EMBL" id="RDX00917.1"/>
    </source>
</evidence>
<dbReference type="SUPFAM" id="SSF51344">
    <property type="entry name" value="Epsilon subunit of F1F0-ATP synthase N-terminal domain"/>
    <property type="match status" value="1"/>
</dbReference>
<proteinExistence type="predicted"/>
<evidence type="ECO:0000313" key="4">
    <source>
        <dbReference type="Proteomes" id="UP000257055"/>
    </source>
</evidence>
<dbReference type="Proteomes" id="UP000257055">
    <property type="component" value="Unassembled WGS sequence"/>
</dbReference>
<comment type="caution">
    <text evidence="3">The sequence shown here is derived from an EMBL/GenBank/DDBJ whole genome shotgun (WGS) entry which is preliminary data.</text>
</comment>
<dbReference type="InterPro" id="IPR036771">
    <property type="entry name" value="ATPsynth_dsu/esu_N"/>
</dbReference>
<dbReference type="Pfam" id="PF02823">
    <property type="entry name" value="ATP-synt_DE_N"/>
    <property type="match status" value="1"/>
</dbReference>
<name>A0A3D8TQE3_9LIST</name>
<reference evidence="4" key="1">
    <citation type="submission" date="2015-04" db="EMBL/GenBank/DDBJ databases">
        <authorList>
            <person name="Schardt J."/>
            <person name="Mueller-Herbst S."/>
            <person name="Scherer S."/>
            <person name="Huptas C."/>
        </authorList>
    </citation>
    <scope>NUCLEOTIDE SEQUENCE [LARGE SCALE GENOMIC DNA]</scope>
    <source>
        <strain evidence="4">Kiel-L1</strain>
    </source>
</reference>
<accession>A0A3D8TQE3</accession>
<dbReference type="InterPro" id="IPR020546">
    <property type="entry name" value="ATP_synth_F1_dsu/esu_N"/>
</dbReference>
<protein>
    <submittedName>
        <fullName evidence="3">ATP synthase F1 subunit epsilon</fullName>
    </submittedName>
</protein>
<feature type="domain" description="ATP synthase F1 complex delta/epsilon subunit N-terminal" evidence="2">
    <location>
        <begin position="1"/>
        <end position="76"/>
    </location>
</feature>
<dbReference type="GO" id="GO:0045259">
    <property type="term" value="C:proton-transporting ATP synthase complex"/>
    <property type="evidence" value="ECO:0007669"/>
    <property type="project" value="UniProtKB-KW"/>
</dbReference>
<dbReference type="GO" id="GO:0015986">
    <property type="term" value="P:proton motive force-driven ATP synthesis"/>
    <property type="evidence" value="ECO:0007669"/>
    <property type="project" value="InterPro"/>
</dbReference>
<keyword evidence="1" id="KW-0066">ATP synthesis</keyword>
<dbReference type="Gene3D" id="2.60.15.10">
    <property type="entry name" value="F0F1 ATP synthase delta/epsilon subunit, N-terminal"/>
    <property type="match status" value="1"/>
</dbReference>
<organism evidence="3 4">
    <name type="scientific">Listeria kieliensis</name>
    <dbReference type="NCBI Taxonomy" id="1621700"/>
    <lineage>
        <taxon>Bacteria</taxon>
        <taxon>Bacillati</taxon>
        <taxon>Bacillota</taxon>
        <taxon>Bacilli</taxon>
        <taxon>Bacillales</taxon>
        <taxon>Listeriaceae</taxon>
        <taxon>Listeria</taxon>
    </lineage>
</organism>
<keyword evidence="1" id="KW-0139">CF(1)</keyword>
<evidence type="ECO:0000259" key="2">
    <source>
        <dbReference type="Pfam" id="PF02823"/>
    </source>
</evidence>